<dbReference type="PANTHER" id="PTHR12891:SF0">
    <property type="entry name" value="MMS19 NUCLEOTIDE EXCISION REPAIR PROTEIN HOMOLOG"/>
    <property type="match status" value="1"/>
</dbReference>
<dbReference type="Proteomes" id="UP000436088">
    <property type="component" value="Unassembled WGS sequence"/>
</dbReference>
<dbReference type="EMBL" id="VEPZ02000937">
    <property type="protein sequence ID" value="KAE8709052.1"/>
    <property type="molecule type" value="Genomic_DNA"/>
</dbReference>
<comment type="caution">
    <text evidence="4">The sequence shown here is derived from an EMBL/GenBank/DDBJ whole genome shotgun (WGS) entry which is preliminary data.</text>
</comment>
<proteinExistence type="inferred from homology"/>
<keyword evidence="2" id="KW-0472">Membrane</keyword>
<protein>
    <recommendedName>
        <fullName evidence="1">MMS19 nucleotide excision repair protein</fullName>
    </recommendedName>
</protein>
<feature type="transmembrane region" description="Helical" evidence="2">
    <location>
        <begin position="52"/>
        <end position="75"/>
    </location>
</feature>
<feature type="domain" description="MMS19 N-terminal" evidence="3">
    <location>
        <begin position="73"/>
        <end position="117"/>
    </location>
</feature>
<dbReference type="GO" id="GO:0051604">
    <property type="term" value="P:protein maturation"/>
    <property type="evidence" value="ECO:0007669"/>
    <property type="project" value="UniProtKB-UniRule"/>
</dbReference>
<comment type="function">
    <text evidence="1">Key component of the cytosolic iron-sulfur protein assembly (CIA) complex, a multiprotein complex that mediates the incorporation of iron-sulfur cluster into apoproteins specifically involved in DNA metabolism and genomic integrity. In the CIA complex, MMS19 acts as an adapter between early-acting CIA components and a subset of cellular target iron-sulfur proteins.</text>
</comment>
<accession>A0A6A3B1E8</accession>
<dbReference type="Pfam" id="PF14500">
    <property type="entry name" value="MMS19_N"/>
    <property type="match status" value="1"/>
</dbReference>
<dbReference type="InterPro" id="IPR039920">
    <property type="entry name" value="MMS19"/>
</dbReference>
<evidence type="ECO:0000313" key="4">
    <source>
        <dbReference type="EMBL" id="KAE8709052.1"/>
    </source>
</evidence>
<evidence type="ECO:0000313" key="5">
    <source>
        <dbReference type="Proteomes" id="UP000436088"/>
    </source>
</evidence>
<keyword evidence="1" id="KW-0234">DNA repair</keyword>
<dbReference type="AlphaFoldDB" id="A0A6A3B1E8"/>
<name>A0A6A3B1E8_HIBSY</name>
<keyword evidence="2" id="KW-1133">Transmembrane helix</keyword>
<organism evidence="4 5">
    <name type="scientific">Hibiscus syriacus</name>
    <name type="common">Rose of Sharon</name>
    <dbReference type="NCBI Taxonomy" id="106335"/>
    <lineage>
        <taxon>Eukaryota</taxon>
        <taxon>Viridiplantae</taxon>
        <taxon>Streptophyta</taxon>
        <taxon>Embryophyta</taxon>
        <taxon>Tracheophyta</taxon>
        <taxon>Spermatophyta</taxon>
        <taxon>Magnoliopsida</taxon>
        <taxon>eudicotyledons</taxon>
        <taxon>Gunneridae</taxon>
        <taxon>Pentapetalae</taxon>
        <taxon>rosids</taxon>
        <taxon>malvids</taxon>
        <taxon>Malvales</taxon>
        <taxon>Malvaceae</taxon>
        <taxon>Malvoideae</taxon>
        <taxon>Hibiscus</taxon>
    </lineage>
</organism>
<keyword evidence="5" id="KW-1185">Reference proteome</keyword>
<dbReference type="GO" id="GO:0016226">
    <property type="term" value="P:iron-sulfur cluster assembly"/>
    <property type="evidence" value="ECO:0007669"/>
    <property type="project" value="UniProtKB-UniRule"/>
</dbReference>
<gene>
    <name evidence="4" type="ORF">F3Y22_tig00110332pilonHSYRG00817</name>
</gene>
<dbReference type="GO" id="GO:0097361">
    <property type="term" value="C:cytosolic [4Fe-4S] assembly targeting complex"/>
    <property type="evidence" value="ECO:0007669"/>
    <property type="project" value="UniProtKB-UniRule"/>
</dbReference>
<evidence type="ECO:0000256" key="1">
    <source>
        <dbReference type="RuleBase" id="RU367072"/>
    </source>
</evidence>
<evidence type="ECO:0000259" key="3">
    <source>
        <dbReference type="Pfam" id="PF14500"/>
    </source>
</evidence>
<dbReference type="InterPro" id="IPR029240">
    <property type="entry name" value="MMS19_N"/>
</dbReference>
<sequence length="305" mass="34446">MFGSLSCVLQTKGEDVKIKRDDLARALMLLILVDFRTWTYDYEERCIAIFTLLYLICIVYHCTLSLPFLLLFTFADSKMSAKLDSLRYLSDCTVKYEVDRMAKHVKAIWSSLKEVIFTTLESDLSFTPESLEGLDLPENEIAAEAPSLLQKLIVQNTKLSLDLIVGDEDINMIFNMVSSYKNYYEIPSEIKRETTCSSRLMDILGLSARISSGQSDSDESTLVSKRCNHGALYLSIEHLSACRDLIGSSETILAASHTEEIKKHLLQCFSPPLSMTFCSAFLSSGKYTHDADMYFGGEFFCLTMM</sequence>
<dbReference type="PANTHER" id="PTHR12891">
    <property type="entry name" value="DNA REPAIR/TRANSCRIPTION PROTEIN MET18/MMS19"/>
    <property type="match status" value="1"/>
</dbReference>
<evidence type="ECO:0000256" key="2">
    <source>
        <dbReference type="SAM" id="Phobius"/>
    </source>
</evidence>
<reference evidence="4" key="1">
    <citation type="submission" date="2019-09" db="EMBL/GenBank/DDBJ databases">
        <title>Draft genome information of white flower Hibiscus syriacus.</title>
        <authorList>
            <person name="Kim Y.-M."/>
        </authorList>
    </citation>
    <scope>NUCLEOTIDE SEQUENCE [LARGE SCALE GENOMIC DNA]</scope>
    <source>
        <strain evidence="4">YM2019G1</strain>
    </source>
</reference>
<keyword evidence="1" id="KW-0539">Nucleus</keyword>
<keyword evidence="2" id="KW-0812">Transmembrane</keyword>
<comment type="subcellular location">
    <subcellularLocation>
        <location evidence="1">Nucleus</location>
    </subcellularLocation>
</comment>
<dbReference type="GO" id="GO:0005634">
    <property type="term" value="C:nucleus"/>
    <property type="evidence" value="ECO:0007669"/>
    <property type="project" value="UniProtKB-SubCell"/>
</dbReference>
<comment type="similarity">
    <text evidence="1">Belongs to the MET18/MMS19 family.</text>
</comment>
<keyword evidence="1" id="KW-0227">DNA damage</keyword>
<dbReference type="GO" id="GO:0006281">
    <property type="term" value="P:DNA repair"/>
    <property type="evidence" value="ECO:0007669"/>
    <property type="project" value="UniProtKB-UniRule"/>
</dbReference>